<organism evidence="2 3">
    <name type="scientific">Iris pallida</name>
    <name type="common">Sweet iris</name>
    <dbReference type="NCBI Taxonomy" id="29817"/>
    <lineage>
        <taxon>Eukaryota</taxon>
        <taxon>Viridiplantae</taxon>
        <taxon>Streptophyta</taxon>
        <taxon>Embryophyta</taxon>
        <taxon>Tracheophyta</taxon>
        <taxon>Spermatophyta</taxon>
        <taxon>Magnoliopsida</taxon>
        <taxon>Liliopsida</taxon>
        <taxon>Asparagales</taxon>
        <taxon>Iridaceae</taxon>
        <taxon>Iridoideae</taxon>
        <taxon>Irideae</taxon>
        <taxon>Iris</taxon>
    </lineage>
</organism>
<reference evidence="2" key="1">
    <citation type="journal article" date="2023" name="GigaByte">
        <title>Genome assembly of the bearded iris, Iris pallida Lam.</title>
        <authorList>
            <person name="Bruccoleri R.E."/>
            <person name="Oakeley E.J."/>
            <person name="Faust A.M.E."/>
            <person name="Altorfer M."/>
            <person name="Dessus-Babus S."/>
            <person name="Burckhardt D."/>
            <person name="Oertli M."/>
            <person name="Naumann U."/>
            <person name="Petersen F."/>
            <person name="Wong J."/>
        </authorList>
    </citation>
    <scope>NUCLEOTIDE SEQUENCE</scope>
    <source>
        <strain evidence="2">GSM-AAB239-AS_SAM_17_03QT</strain>
    </source>
</reference>
<evidence type="ECO:0000256" key="1">
    <source>
        <dbReference type="SAM" id="MobiDB-lite"/>
    </source>
</evidence>
<sequence length="143" mass="15063">MVAPTGGTEGHSSWFLGHDAGVREVHRGVRTHGRPSSAGTAGNRPQKTSARGASAKCGAGSKLAGSTTDNHMWVWTTAAGCVQKEGSARGSRARRSTKSRATGEERDAWQCTGSEVSSGIDVFRLWLLGRPCRPVDTDTKIGL</sequence>
<dbReference type="AlphaFoldDB" id="A0AAX6DQ91"/>
<evidence type="ECO:0000313" key="3">
    <source>
        <dbReference type="Proteomes" id="UP001140949"/>
    </source>
</evidence>
<accession>A0AAX6DQ91</accession>
<gene>
    <name evidence="2" type="ORF">M6B38_233985</name>
</gene>
<evidence type="ECO:0000313" key="2">
    <source>
        <dbReference type="EMBL" id="KAJ6793866.1"/>
    </source>
</evidence>
<dbReference type="Proteomes" id="UP001140949">
    <property type="component" value="Unassembled WGS sequence"/>
</dbReference>
<keyword evidence="3" id="KW-1185">Reference proteome</keyword>
<protein>
    <submittedName>
        <fullName evidence="2">Uncharacterized protein</fullName>
    </submittedName>
</protein>
<feature type="region of interest" description="Disordered" evidence="1">
    <location>
        <begin position="29"/>
        <end position="66"/>
    </location>
</feature>
<proteinExistence type="predicted"/>
<feature type="compositionally biased region" description="Polar residues" evidence="1">
    <location>
        <begin position="37"/>
        <end position="51"/>
    </location>
</feature>
<comment type="caution">
    <text evidence="2">The sequence shown here is derived from an EMBL/GenBank/DDBJ whole genome shotgun (WGS) entry which is preliminary data.</text>
</comment>
<feature type="region of interest" description="Disordered" evidence="1">
    <location>
        <begin position="84"/>
        <end position="107"/>
    </location>
</feature>
<reference evidence="2" key="2">
    <citation type="submission" date="2023-04" db="EMBL/GenBank/DDBJ databases">
        <authorList>
            <person name="Bruccoleri R.E."/>
            <person name="Oakeley E.J."/>
            <person name="Faust A.-M."/>
            <person name="Dessus-Babus S."/>
            <person name="Altorfer M."/>
            <person name="Burckhardt D."/>
            <person name="Oertli M."/>
            <person name="Naumann U."/>
            <person name="Petersen F."/>
            <person name="Wong J."/>
        </authorList>
    </citation>
    <scope>NUCLEOTIDE SEQUENCE</scope>
    <source>
        <strain evidence="2">GSM-AAB239-AS_SAM_17_03QT</strain>
        <tissue evidence="2">Leaf</tissue>
    </source>
</reference>
<dbReference type="EMBL" id="JANAVB010042619">
    <property type="protein sequence ID" value="KAJ6793866.1"/>
    <property type="molecule type" value="Genomic_DNA"/>
</dbReference>
<name>A0AAX6DQ91_IRIPA</name>